<name>A0A1H4J8W8_9MICO</name>
<organism evidence="1 2">
    <name type="scientific">Microbacterium hydrocarbonoxydans</name>
    <dbReference type="NCBI Taxonomy" id="273678"/>
    <lineage>
        <taxon>Bacteria</taxon>
        <taxon>Bacillati</taxon>
        <taxon>Actinomycetota</taxon>
        <taxon>Actinomycetes</taxon>
        <taxon>Micrococcales</taxon>
        <taxon>Microbacteriaceae</taxon>
        <taxon>Microbacterium</taxon>
    </lineage>
</organism>
<dbReference type="AlphaFoldDB" id="A0A1H4J8W8"/>
<dbReference type="Proteomes" id="UP000183750">
    <property type="component" value="Unassembled WGS sequence"/>
</dbReference>
<evidence type="ECO:0008006" key="3">
    <source>
        <dbReference type="Google" id="ProtNLM"/>
    </source>
</evidence>
<dbReference type="EMBL" id="FNSQ01000005">
    <property type="protein sequence ID" value="SEB42022.1"/>
    <property type="molecule type" value="Genomic_DNA"/>
</dbReference>
<sequence length="57" mass="6102">MEFDDGEGVVRALAFADAGADFADALIHGTMEQFGASTTVTFDRRASEHLGWRLLGA</sequence>
<evidence type="ECO:0000313" key="2">
    <source>
        <dbReference type="Proteomes" id="UP000183750"/>
    </source>
</evidence>
<keyword evidence="2" id="KW-1185">Reference proteome</keyword>
<reference evidence="2" key="1">
    <citation type="submission" date="2016-10" db="EMBL/GenBank/DDBJ databases">
        <authorList>
            <person name="Varghese N."/>
            <person name="Submissions S."/>
        </authorList>
    </citation>
    <scope>NUCLEOTIDE SEQUENCE [LARGE SCALE GENOMIC DNA]</scope>
    <source>
        <strain evidence="2">DSM 16089</strain>
    </source>
</reference>
<proteinExistence type="predicted"/>
<gene>
    <name evidence="1" type="ORF">SAMN04489807_0621</name>
</gene>
<dbReference type="RefSeq" id="WP_157519648.1">
    <property type="nucleotide sequence ID" value="NZ_FNSQ01000005.1"/>
</dbReference>
<accession>A0A1H4J8W8</accession>
<evidence type="ECO:0000313" key="1">
    <source>
        <dbReference type="EMBL" id="SEB42022.1"/>
    </source>
</evidence>
<protein>
    <recommendedName>
        <fullName evidence="3">PIN domain-containing protein</fullName>
    </recommendedName>
</protein>